<evidence type="ECO:0000313" key="2">
    <source>
        <dbReference type="Proteomes" id="UP001163603"/>
    </source>
</evidence>
<organism evidence="1 2">
    <name type="scientific">Pistacia integerrima</name>
    <dbReference type="NCBI Taxonomy" id="434235"/>
    <lineage>
        <taxon>Eukaryota</taxon>
        <taxon>Viridiplantae</taxon>
        <taxon>Streptophyta</taxon>
        <taxon>Embryophyta</taxon>
        <taxon>Tracheophyta</taxon>
        <taxon>Spermatophyta</taxon>
        <taxon>Magnoliopsida</taxon>
        <taxon>eudicotyledons</taxon>
        <taxon>Gunneridae</taxon>
        <taxon>Pentapetalae</taxon>
        <taxon>rosids</taxon>
        <taxon>malvids</taxon>
        <taxon>Sapindales</taxon>
        <taxon>Anacardiaceae</taxon>
        <taxon>Pistacia</taxon>
    </lineage>
</organism>
<evidence type="ECO:0000313" key="1">
    <source>
        <dbReference type="EMBL" id="KAJ0027601.1"/>
    </source>
</evidence>
<keyword evidence="2" id="KW-1185">Reference proteome</keyword>
<protein>
    <submittedName>
        <fullName evidence="1">Uncharacterized protein</fullName>
    </submittedName>
</protein>
<name>A0ACC0Y2N3_9ROSI</name>
<accession>A0ACC0Y2N3</accession>
<sequence>MEEDQGGDIGEVQEPEMEPEITLHALTGWTGPKTICKTARMGPHEVVVLVDSRSMHNFISDHLENLLRLPIIPTEAFSVRVANGEKLKCQGRYDKVLTLYLVCNGSKCLAPWSVIGNN</sequence>
<proteinExistence type="predicted"/>
<gene>
    <name evidence="1" type="ORF">Pint_36394</name>
</gene>
<comment type="caution">
    <text evidence="1">The sequence shown here is derived from an EMBL/GenBank/DDBJ whole genome shotgun (WGS) entry which is preliminary data.</text>
</comment>
<dbReference type="Proteomes" id="UP001163603">
    <property type="component" value="Chromosome 9"/>
</dbReference>
<dbReference type="EMBL" id="CM047744">
    <property type="protein sequence ID" value="KAJ0027601.1"/>
    <property type="molecule type" value="Genomic_DNA"/>
</dbReference>
<reference evidence="2" key="1">
    <citation type="journal article" date="2023" name="G3 (Bethesda)">
        <title>Genome assembly and association tests identify interacting loci associated with vigor, precocity, and sex in interspecific pistachio rootstocks.</title>
        <authorList>
            <person name="Palmer W."/>
            <person name="Jacygrad E."/>
            <person name="Sagayaradj S."/>
            <person name="Cavanaugh K."/>
            <person name="Han R."/>
            <person name="Bertier L."/>
            <person name="Beede B."/>
            <person name="Kafkas S."/>
            <person name="Golino D."/>
            <person name="Preece J."/>
            <person name="Michelmore R."/>
        </authorList>
    </citation>
    <scope>NUCLEOTIDE SEQUENCE [LARGE SCALE GENOMIC DNA]</scope>
</reference>